<dbReference type="Proteomes" id="UP000596742">
    <property type="component" value="Unassembled WGS sequence"/>
</dbReference>
<dbReference type="InterPro" id="IPR008983">
    <property type="entry name" value="Tumour_necrosis_fac-like_dom"/>
</dbReference>
<organism evidence="2 3">
    <name type="scientific">Mytilus galloprovincialis</name>
    <name type="common">Mediterranean mussel</name>
    <dbReference type="NCBI Taxonomy" id="29158"/>
    <lineage>
        <taxon>Eukaryota</taxon>
        <taxon>Metazoa</taxon>
        <taxon>Spiralia</taxon>
        <taxon>Lophotrochozoa</taxon>
        <taxon>Mollusca</taxon>
        <taxon>Bivalvia</taxon>
        <taxon>Autobranchia</taxon>
        <taxon>Pteriomorphia</taxon>
        <taxon>Mytilida</taxon>
        <taxon>Mytiloidea</taxon>
        <taxon>Mytilidae</taxon>
        <taxon>Mytilinae</taxon>
        <taxon>Mytilus</taxon>
    </lineage>
</organism>
<keyword evidence="1" id="KW-0812">Transmembrane</keyword>
<name>A0A8B6DWC6_MYTGA</name>
<dbReference type="SUPFAM" id="SSF49842">
    <property type="entry name" value="TNF-like"/>
    <property type="match status" value="1"/>
</dbReference>
<protein>
    <submittedName>
        <fullName evidence="2">Uncharacterized protein</fullName>
    </submittedName>
</protein>
<dbReference type="OrthoDB" id="6174511at2759"/>
<proteinExistence type="predicted"/>
<gene>
    <name evidence="2" type="ORF">MGAL_10B088964</name>
</gene>
<feature type="transmembrane region" description="Helical" evidence="1">
    <location>
        <begin position="43"/>
        <end position="71"/>
    </location>
</feature>
<keyword evidence="1" id="KW-0472">Membrane</keyword>
<evidence type="ECO:0000313" key="3">
    <source>
        <dbReference type="Proteomes" id="UP000596742"/>
    </source>
</evidence>
<dbReference type="Gene3D" id="2.60.120.40">
    <property type="match status" value="1"/>
</dbReference>
<evidence type="ECO:0000256" key="1">
    <source>
        <dbReference type="SAM" id="Phobius"/>
    </source>
</evidence>
<accession>A0A8B6DWC6</accession>
<keyword evidence="3" id="KW-1185">Reference proteome</keyword>
<comment type="caution">
    <text evidence="2">The sequence shown here is derived from an EMBL/GenBank/DDBJ whole genome shotgun (WGS) entry which is preliminary data.</text>
</comment>
<reference evidence="2" key="1">
    <citation type="submission" date="2018-11" db="EMBL/GenBank/DDBJ databases">
        <authorList>
            <person name="Alioto T."/>
            <person name="Alioto T."/>
        </authorList>
    </citation>
    <scope>NUCLEOTIDE SEQUENCE</scope>
</reference>
<sequence>MDSGIQMHVYEDTSTYKDGHTYEPIKTVKKDDTGLISWKQRSIIFILILVVSLVYIAIGLTVTYFILHSLIDEKMANMDRRIDELSESNTSIPEIIKKMVRENSERDANFERKIEYLEGRIIELEEPLNMSSKQNNVTRLFQKVGFTSCGGSIASESRIKFTSLRSSHGINVSTSYDEGRFSPNKAGFYLVLSNILSNSQDGYFIRKNGNEIARAWTHYSDSHTTPRYTASLAAFVQLSLNDVITIEGKSVDFSSCLTMVQL</sequence>
<evidence type="ECO:0000313" key="2">
    <source>
        <dbReference type="EMBL" id="VDI24515.1"/>
    </source>
</evidence>
<keyword evidence="1" id="KW-1133">Transmembrane helix</keyword>
<dbReference type="EMBL" id="UYJE01004045">
    <property type="protein sequence ID" value="VDI24515.1"/>
    <property type="molecule type" value="Genomic_DNA"/>
</dbReference>
<dbReference type="AlphaFoldDB" id="A0A8B6DWC6"/>